<evidence type="ECO:0000256" key="3">
    <source>
        <dbReference type="ARBA" id="ARBA00022695"/>
    </source>
</evidence>
<dbReference type="Pfam" id="PF00571">
    <property type="entry name" value="CBS"/>
    <property type="match status" value="2"/>
</dbReference>
<reference evidence="10 11" key="1">
    <citation type="journal article" date="2009" name="Science">
        <title>Green evolution and dynamic adaptations revealed by genomes of the marine picoeukaryotes Micromonas.</title>
        <authorList>
            <person name="Worden A.Z."/>
            <person name="Lee J.H."/>
            <person name="Mock T."/>
            <person name="Rouze P."/>
            <person name="Simmons M.P."/>
            <person name="Aerts A.L."/>
            <person name="Allen A.E."/>
            <person name="Cuvelier M.L."/>
            <person name="Derelle E."/>
            <person name="Everett M.V."/>
            <person name="Foulon E."/>
            <person name="Grimwood J."/>
            <person name="Gundlach H."/>
            <person name="Henrissat B."/>
            <person name="Napoli C."/>
            <person name="McDonald S.M."/>
            <person name="Parker M.S."/>
            <person name="Rombauts S."/>
            <person name="Salamov A."/>
            <person name="Von Dassow P."/>
            <person name="Badger J.H."/>
            <person name="Coutinho P.M."/>
            <person name="Demir E."/>
            <person name="Dubchak I."/>
            <person name="Gentemann C."/>
            <person name="Eikrem W."/>
            <person name="Gready J.E."/>
            <person name="John U."/>
            <person name="Lanier W."/>
            <person name="Lindquist E.A."/>
            <person name="Lucas S."/>
            <person name="Mayer K.F."/>
            <person name="Moreau H."/>
            <person name="Not F."/>
            <person name="Otillar R."/>
            <person name="Panaud O."/>
            <person name="Pangilinan J."/>
            <person name="Paulsen I."/>
            <person name="Piegu B."/>
            <person name="Poliakov A."/>
            <person name="Robbens S."/>
            <person name="Schmutz J."/>
            <person name="Toulza E."/>
            <person name="Wyss T."/>
            <person name="Zelensky A."/>
            <person name="Zhou K."/>
            <person name="Armbrust E.V."/>
            <person name="Bhattacharya D."/>
            <person name="Goodenough U.W."/>
            <person name="Van de Peer Y."/>
            <person name="Grigoriev I.V."/>
        </authorList>
    </citation>
    <scope>NUCLEOTIDE SEQUENCE [LARGE SCALE GENOMIC DNA]</scope>
    <source>
        <strain evidence="11">RCC299 / NOUM17</strain>
    </source>
</reference>
<evidence type="ECO:0000256" key="5">
    <source>
        <dbReference type="ARBA" id="ARBA00022741"/>
    </source>
</evidence>
<evidence type="ECO:0000256" key="6">
    <source>
        <dbReference type="ARBA" id="ARBA00022842"/>
    </source>
</evidence>
<evidence type="ECO:0000259" key="9">
    <source>
        <dbReference type="PROSITE" id="PS51371"/>
    </source>
</evidence>
<dbReference type="Gene3D" id="3.90.1640.10">
    <property type="entry name" value="inorganic pyrophosphatase (n-terminal core)"/>
    <property type="match status" value="1"/>
</dbReference>
<dbReference type="PROSITE" id="PS51371">
    <property type="entry name" value="CBS"/>
    <property type="match status" value="1"/>
</dbReference>
<dbReference type="GO" id="GO:0016779">
    <property type="term" value="F:nucleotidyltransferase activity"/>
    <property type="evidence" value="ECO:0007669"/>
    <property type="project" value="UniProtKB-KW"/>
</dbReference>
<dbReference type="AlphaFoldDB" id="C1E3D7"/>
<accession>C1E3D7</accession>
<dbReference type="PANTHER" id="PTHR47788">
    <property type="entry name" value="POLYA POLYMERASE"/>
    <property type="match status" value="1"/>
</dbReference>
<evidence type="ECO:0000256" key="4">
    <source>
        <dbReference type="ARBA" id="ARBA00022723"/>
    </source>
</evidence>
<organism evidence="10 11">
    <name type="scientific">Micromonas commoda (strain RCC299 / NOUM17 / CCMP2709)</name>
    <name type="common">Picoplanktonic green alga</name>
    <dbReference type="NCBI Taxonomy" id="296587"/>
    <lineage>
        <taxon>Eukaryota</taxon>
        <taxon>Viridiplantae</taxon>
        <taxon>Chlorophyta</taxon>
        <taxon>Mamiellophyceae</taxon>
        <taxon>Mamiellales</taxon>
        <taxon>Mamiellaceae</taxon>
        <taxon>Micromonas</taxon>
    </lineage>
</organism>
<name>C1E3D7_MICCC</name>
<keyword evidence="4" id="KW-0479">Metal-binding</keyword>
<dbReference type="RefSeq" id="XP_002501657.1">
    <property type="nucleotide sequence ID" value="XM_002501611.1"/>
</dbReference>
<evidence type="ECO:0000256" key="8">
    <source>
        <dbReference type="PROSITE-ProRule" id="PRU00703"/>
    </source>
</evidence>
<proteinExistence type="predicted"/>
<evidence type="ECO:0000313" key="10">
    <source>
        <dbReference type="EMBL" id="ACO62915.1"/>
    </source>
</evidence>
<comment type="cofactor">
    <cofactor evidence="1">
        <name>Mg(2+)</name>
        <dbReference type="ChEBI" id="CHEBI:18420"/>
    </cofactor>
</comment>
<keyword evidence="3" id="KW-0808">Transferase</keyword>
<dbReference type="KEGG" id="mis:MICPUN_108050"/>
<evidence type="ECO:0000256" key="7">
    <source>
        <dbReference type="ARBA" id="ARBA00022884"/>
    </source>
</evidence>
<keyword evidence="5" id="KW-0547">Nucleotide-binding</keyword>
<dbReference type="GO" id="GO:0008033">
    <property type="term" value="P:tRNA processing"/>
    <property type="evidence" value="ECO:0007669"/>
    <property type="project" value="UniProtKB-KW"/>
</dbReference>
<dbReference type="EMBL" id="CP001325">
    <property type="protein sequence ID" value="ACO62915.1"/>
    <property type="molecule type" value="Genomic_DNA"/>
</dbReference>
<dbReference type="SMART" id="SM00116">
    <property type="entry name" value="CBS"/>
    <property type="match status" value="2"/>
</dbReference>
<dbReference type="InterPro" id="IPR046342">
    <property type="entry name" value="CBS_dom_sf"/>
</dbReference>
<dbReference type="GeneID" id="8242566"/>
<dbReference type="Proteomes" id="UP000002009">
    <property type="component" value="Chromosome 4"/>
</dbReference>
<feature type="domain" description="CBS" evidence="9">
    <location>
        <begin position="216"/>
        <end position="275"/>
    </location>
</feature>
<dbReference type="OrthoDB" id="418595at2759"/>
<dbReference type="Gene3D" id="3.10.580.10">
    <property type="entry name" value="CBS-domain"/>
    <property type="match status" value="1"/>
</dbReference>
<protein>
    <recommendedName>
        <fullName evidence="9">CBS domain-containing protein</fullName>
    </recommendedName>
</protein>
<keyword evidence="3" id="KW-0548">Nucleotidyltransferase</keyword>
<dbReference type="STRING" id="296587.C1E3D7"/>
<dbReference type="InterPro" id="IPR052390">
    <property type="entry name" value="tRNA_nt/polyA_polymerase"/>
</dbReference>
<keyword evidence="2" id="KW-0819">tRNA processing</keyword>
<dbReference type="GO" id="GO:0046872">
    <property type="term" value="F:metal ion binding"/>
    <property type="evidence" value="ECO:0007669"/>
    <property type="project" value="UniProtKB-KW"/>
</dbReference>
<keyword evidence="7" id="KW-0694">RNA-binding</keyword>
<evidence type="ECO:0000256" key="1">
    <source>
        <dbReference type="ARBA" id="ARBA00001946"/>
    </source>
</evidence>
<keyword evidence="8" id="KW-0129">CBS domain</keyword>
<sequence length="399" mass="43410">MLENENVPITEEDATLLALGIHTDTGSLTFEATTPRDADALAYCLRMGASQKVLAEYVNPSLTAEQREVIARGMTDVVKTTVEGITVSRVHVECEEYSPGMATCAKEVLDLTDSDVLFMAVSYVHGKKNPYRHVSVIGRAKPVKTVDLGALLKTHLNGGGHPKAASAAFRMDQEISSSSSLEAFRASGDVEGILDELVRRVCVEQVPPERKARDVMRHSRHVVAATPEMTMAEVGEFLDVHDHRACPVISGEGILVGVVSVTEVDVATIKGQLDRPVSGYMKLRSAVTPNTPVSECERILVEQGEGCIPVVANYDEPRRQWRMEGLVTRATILKTHEYYRRNRLRSRNGGGLLAERDGDKAAPKVTVNPEVFFDSEMLGLAENTKTVPEADDSVADAGA</sequence>
<dbReference type="GO" id="GO:0000166">
    <property type="term" value="F:nucleotide binding"/>
    <property type="evidence" value="ECO:0007669"/>
    <property type="project" value="UniProtKB-KW"/>
</dbReference>
<keyword evidence="11" id="KW-1185">Reference proteome</keyword>
<evidence type="ECO:0000256" key="2">
    <source>
        <dbReference type="ARBA" id="ARBA00022694"/>
    </source>
</evidence>
<dbReference type="SUPFAM" id="SSF54631">
    <property type="entry name" value="CBS-domain pair"/>
    <property type="match status" value="1"/>
</dbReference>
<gene>
    <name evidence="10" type="ORF">MICPUN_108050</name>
</gene>
<keyword evidence="6" id="KW-0460">Magnesium</keyword>
<dbReference type="InterPro" id="IPR038763">
    <property type="entry name" value="DHH_sf"/>
</dbReference>
<evidence type="ECO:0000313" key="11">
    <source>
        <dbReference type="Proteomes" id="UP000002009"/>
    </source>
</evidence>
<dbReference type="GO" id="GO:0003723">
    <property type="term" value="F:RNA binding"/>
    <property type="evidence" value="ECO:0007669"/>
    <property type="project" value="UniProtKB-KW"/>
</dbReference>
<dbReference type="SUPFAM" id="SSF64182">
    <property type="entry name" value="DHH phosphoesterases"/>
    <property type="match status" value="1"/>
</dbReference>
<dbReference type="PANTHER" id="PTHR47788:SF1">
    <property type="entry name" value="A-ADDING TRNA NUCLEOTIDYLTRANSFERASE"/>
    <property type="match status" value="1"/>
</dbReference>
<dbReference type="InParanoid" id="C1E3D7"/>
<dbReference type="InterPro" id="IPR000644">
    <property type="entry name" value="CBS_dom"/>
</dbReference>